<evidence type="ECO:0000256" key="1">
    <source>
        <dbReference type="ARBA" id="ARBA00006484"/>
    </source>
</evidence>
<dbReference type="Proteomes" id="UP001597525">
    <property type="component" value="Unassembled WGS sequence"/>
</dbReference>
<dbReference type="PANTHER" id="PTHR24320">
    <property type="entry name" value="RETINOL DEHYDROGENASE"/>
    <property type="match status" value="1"/>
</dbReference>
<name>A0ABW6BMS1_9SPHI</name>
<accession>A0ABW6BMS1</accession>
<proteinExistence type="inferred from homology"/>
<reference evidence="4" key="1">
    <citation type="journal article" date="2019" name="Int. J. Syst. Evol. Microbiol.">
        <title>The Global Catalogue of Microorganisms (GCM) 10K type strain sequencing project: providing services to taxonomists for standard genome sequencing and annotation.</title>
        <authorList>
            <consortium name="The Broad Institute Genomics Platform"/>
            <consortium name="The Broad Institute Genome Sequencing Center for Infectious Disease"/>
            <person name="Wu L."/>
            <person name="Ma J."/>
        </authorList>
    </citation>
    <scope>NUCLEOTIDE SEQUENCE [LARGE SCALE GENOMIC DNA]</scope>
    <source>
        <strain evidence="4">KCTC 22814</strain>
    </source>
</reference>
<comment type="similarity">
    <text evidence="1">Belongs to the short-chain dehydrogenases/reductases (SDR) family.</text>
</comment>
<dbReference type="PRINTS" id="PR00081">
    <property type="entry name" value="GDHRDH"/>
</dbReference>
<keyword evidence="2" id="KW-0560">Oxidoreductase</keyword>
<protein>
    <submittedName>
        <fullName evidence="3">SDR family NAD(P)-dependent oxidoreductase</fullName>
    </submittedName>
</protein>
<dbReference type="EMBL" id="JBHUPB010000012">
    <property type="protein sequence ID" value="MFD2969311.1"/>
    <property type="molecule type" value="Genomic_DNA"/>
</dbReference>
<dbReference type="PANTHER" id="PTHR24320:SF152">
    <property type="entry name" value="SHORT-CHAIN DEHYDROGENASE_REDUCTASE FAMILY PROTEIN"/>
    <property type="match status" value="1"/>
</dbReference>
<sequence length="299" mass="32370">MIIVMTGGTSGIGAEALNKIRENEDNTVFVGARHGNRTLQNGARALTLDLSSLESVRAFAENIQQSIQPHKIDLLILNAGVQAGNNSEVNADGINLTFAINHLSHYLLIRLLLPYIAKDGRILITTSDAHDAQIIPFGPKTMDIHKLAFPDESSPKGMAFYAATKLCNILTADTLHHSVLSHANIQVIAYNPGLTGDTGLMGKQTGLLKIAVKVVRPIFRFLSLFNPMFYMNTAKKSGEILAGLALGNIKLPKGSMYASVVRGKVTFPSPAVLVKDENLKRDLWTKSAKMVNLSAETVL</sequence>
<dbReference type="Gene3D" id="3.40.50.720">
    <property type="entry name" value="NAD(P)-binding Rossmann-like Domain"/>
    <property type="match status" value="1"/>
</dbReference>
<dbReference type="InterPro" id="IPR036291">
    <property type="entry name" value="NAD(P)-bd_dom_sf"/>
</dbReference>
<evidence type="ECO:0000313" key="4">
    <source>
        <dbReference type="Proteomes" id="UP001597525"/>
    </source>
</evidence>
<evidence type="ECO:0000256" key="2">
    <source>
        <dbReference type="ARBA" id="ARBA00023002"/>
    </source>
</evidence>
<dbReference type="RefSeq" id="WP_320186523.1">
    <property type="nucleotide sequence ID" value="NZ_CP138332.1"/>
</dbReference>
<dbReference type="Pfam" id="PF00106">
    <property type="entry name" value="adh_short"/>
    <property type="match status" value="1"/>
</dbReference>
<gene>
    <name evidence="3" type="ORF">ACFS7Y_18090</name>
</gene>
<dbReference type="InterPro" id="IPR002347">
    <property type="entry name" value="SDR_fam"/>
</dbReference>
<organism evidence="3 4">
    <name type="scientific">Sphingobacterium bambusae</name>
    <dbReference type="NCBI Taxonomy" id="662858"/>
    <lineage>
        <taxon>Bacteria</taxon>
        <taxon>Pseudomonadati</taxon>
        <taxon>Bacteroidota</taxon>
        <taxon>Sphingobacteriia</taxon>
        <taxon>Sphingobacteriales</taxon>
        <taxon>Sphingobacteriaceae</taxon>
        <taxon>Sphingobacterium</taxon>
    </lineage>
</organism>
<dbReference type="SUPFAM" id="SSF51735">
    <property type="entry name" value="NAD(P)-binding Rossmann-fold domains"/>
    <property type="match status" value="1"/>
</dbReference>
<evidence type="ECO:0000313" key="3">
    <source>
        <dbReference type="EMBL" id="MFD2969311.1"/>
    </source>
</evidence>
<keyword evidence="4" id="KW-1185">Reference proteome</keyword>
<comment type="caution">
    <text evidence="3">The sequence shown here is derived from an EMBL/GenBank/DDBJ whole genome shotgun (WGS) entry which is preliminary data.</text>
</comment>